<proteinExistence type="predicted"/>
<organism evidence="2 3">
    <name type="scientific">Planoprotostelium fungivorum</name>
    <dbReference type="NCBI Taxonomy" id="1890364"/>
    <lineage>
        <taxon>Eukaryota</taxon>
        <taxon>Amoebozoa</taxon>
        <taxon>Evosea</taxon>
        <taxon>Variosea</taxon>
        <taxon>Cavosteliida</taxon>
        <taxon>Cavosteliaceae</taxon>
        <taxon>Planoprotostelium</taxon>
    </lineage>
</organism>
<name>A0A2P6NZQ5_9EUKA</name>
<dbReference type="Proteomes" id="UP000241769">
    <property type="component" value="Unassembled WGS sequence"/>
</dbReference>
<feature type="region of interest" description="Disordered" evidence="1">
    <location>
        <begin position="75"/>
        <end position="153"/>
    </location>
</feature>
<evidence type="ECO:0000256" key="1">
    <source>
        <dbReference type="SAM" id="MobiDB-lite"/>
    </source>
</evidence>
<evidence type="ECO:0000313" key="3">
    <source>
        <dbReference type="Proteomes" id="UP000241769"/>
    </source>
</evidence>
<protein>
    <submittedName>
        <fullName evidence="2">Uncharacterized protein</fullName>
    </submittedName>
</protein>
<comment type="caution">
    <text evidence="2">The sequence shown here is derived from an EMBL/GenBank/DDBJ whole genome shotgun (WGS) entry which is preliminary data.</text>
</comment>
<feature type="compositionally biased region" description="Polar residues" evidence="1">
    <location>
        <begin position="127"/>
        <end position="153"/>
    </location>
</feature>
<keyword evidence="3" id="KW-1185">Reference proteome</keyword>
<dbReference type="AlphaFoldDB" id="A0A2P6NZQ5"/>
<dbReference type="EMBL" id="MDYQ01000003">
    <property type="protein sequence ID" value="PRP89453.1"/>
    <property type="molecule type" value="Genomic_DNA"/>
</dbReference>
<accession>A0A2P6NZQ5</accession>
<feature type="compositionally biased region" description="Low complexity" evidence="1">
    <location>
        <begin position="78"/>
        <end position="92"/>
    </location>
</feature>
<feature type="compositionally biased region" description="Polar residues" evidence="1">
    <location>
        <begin position="93"/>
        <end position="102"/>
    </location>
</feature>
<feature type="region of interest" description="Disordered" evidence="1">
    <location>
        <begin position="1"/>
        <end position="49"/>
    </location>
</feature>
<evidence type="ECO:0000313" key="2">
    <source>
        <dbReference type="EMBL" id="PRP89453.1"/>
    </source>
</evidence>
<gene>
    <name evidence="2" type="ORF">PROFUN_01316</name>
</gene>
<sequence>MSGITQKIKERLHMGQQQDDKDDGESRLPVLGEGQSTGTYGAQDVQSVQQQLQRDQQQLLRDQLQLKADREELEIQRGGQSFQGQAQTFQQTPTSYDKNPTPESFKVFDQQGRMQVGSSLEDLHPAGQSSSTGRSSQMAAQSYGSAYTYRNNI</sequence>
<dbReference type="InParanoid" id="A0A2P6NZQ5"/>
<reference evidence="2 3" key="1">
    <citation type="journal article" date="2018" name="Genome Biol. Evol.">
        <title>Multiple Roots of Fruiting Body Formation in Amoebozoa.</title>
        <authorList>
            <person name="Hillmann F."/>
            <person name="Forbes G."/>
            <person name="Novohradska S."/>
            <person name="Ferling I."/>
            <person name="Riege K."/>
            <person name="Groth M."/>
            <person name="Westermann M."/>
            <person name="Marz M."/>
            <person name="Spaller T."/>
            <person name="Winckler T."/>
            <person name="Schaap P."/>
            <person name="Glockner G."/>
        </authorList>
    </citation>
    <scope>NUCLEOTIDE SEQUENCE [LARGE SCALE GENOMIC DNA]</scope>
    <source>
        <strain evidence="2 3">Jena</strain>
    </source>
</reference>